<sequence length="260" mass="27971">MDHIQAHEHGVHFHGPQSVDPAIRLENVTVAYQRHPAIHHLSGSFAKGSLTALVGPNGAGKSTLLKAIVGLLPLNGGEISIAARDKLAFLPQVTDVDRSFPMSVREVVDLGHWRKIGAFGRLTPAMRAASSAALAQVGLAGFDARPIASLSVGQFQRVLFARLIAADAALILLDEPFNAVDQRTIADLMALIESWHRDGRTVIAALHDLDFVRRHFPHCLLLAREPVAWGETPAVLSPDNLAKARIAAESWVMPAEICAA</sequence>
<proteinExistence type="inferred from homology"/>
<keyword evidence="9" id="KW-1185">Reference proteome</keyword>
<reference evidence="8 9" key="1">
    <citation type="journal article" date="2013" name="Antonie Van Leeuwenhoek">
        <title>Dongia rigui sp. nov., isolated from freshwater of a large wetland in Korea.</title>
        <authorList>
            <person name="Baik K.S."/>
            <person name="Hwang Y.M."/>
            <person name="Choi J.S."/>
            <person name="Kwon J."/>
            <person name="Seong C.N."/>
        </authorList>
    </citation>
    <scope>NUCLEOTIDE SEQUENCE [LARGE SCALE GENOMIC DNA]</scope>
    <source>
        <strain evidence="8 9">04SU4-P</strain>
    </source>
</reference>
<evidence type="ECO:0000256" key="1">
    <source>
        <dbReference type="ARBA" id="ARBA00005417"/>
    </source>
</evidence>
<dbReference type="SUPFAM" id="SSF52540">
    <property type="entry name" value="P-loop containing nucleoside triphosphate hydrolases"/>
    <property type="match status" value="1"/>
</dbReference>
<dbReference type="RefSeq" id="WP_320502318.1">
    <property type="nucleotide sequence ID" value="NZ_JAXCLX010000003.1"/>
</dbReference>
<dbReference type="EMBL" id="JAXCLX010000003">
    <property type="protein sequence ID" value="MDY0873847.1"/>
    <property type="molecule type" value="Genomic_DNA"/>
</dbReference>
<dbReference type="Proteomes" id="UP001271769">
    <property type="component" value="Unassembled WGS sequence"/>
</dbReference>
<comment type="caution">
    <text evidence="8">The sequence shown here is derived from an EMBL/GenBank/DDBJ whole genome shotgun (WGS) entry which is preliminary data.</text>
</comment>
<feature type="domain" description="ABC transporter" evidence="7">
    <location>
        <begin position="23"/>
        <end position="249"/>
    </location>
</feature>
<keyword evidence="6" id="KW-0406">Ion transport</keyword>
<keyword evidence="3" id="KW-0547">Nucleotide-binding</keyword>
<keyword evidence="4 8" id="KW-0067">ATP-binding</keyword>
<dbReference type="Pfam" id="PF00005">
    <property type="entry name" value="ABC_tran"/>
    <property type="match status" value="1"/>
</dbReference>
<dbReference type="PROSITE" id="PS50893">
    <property type="entry name" value="ABC_TRANSPORTER_2"/>
    <property type="match status" value="1"/>
</dbReference>
<dbReference type="CDD" id="cd03235">
    <property type="entry name" value="ABC_Metallic_Cations"/>
    <property type="match status" value="1"/>
</dbReference>
<organism evidence="8 9">
    <name type="scientific">Dongia rigui</name>
    <dbReference type="NCBI Taxonomy" id="940149"/>
    <lineage>
        <taxon>Bacteria</taxon>
        <taxon>Pseudomonadati</taxon>
        <taxon>Pseudomonadota</taxon>
        <taxon>Alphaproteobacteria</taxon>
        <taxon>Rhodospirillales</taxon>
        <taxon>Dongiaceae</taxon>
        <taxon>Dongia</taxon>
    </lineage>
</organism>
<dbReference type="GO" id="GO:0005524">
    <property type="term" value="F:ATP binding"/>
    <property type="evidence" value="ECO:0007669"/>
    <property type="project" value="UniProtKB-KW"/>
</dbReference>
<evidence type="ECO:0000313" key="9">
    <source>
        <dbReference type="Proteomes" id="UP001271769"/>
    </source>
</evidence>
<dbReference type="SMART" id="SM00382">
    <property type="entry name" value="AAA"/>
    <property type="match status" value="1"/>
</dbReference>
<evidence type="ECO:0000259" key="7">
    <source>
        <dbReference type="PROSITE" id="PS50893"/>
    </source>
</evidence>
<evidence type="ECO:0000313" key="8">
    <source>
        <dbReference type="EMBL" id="MDY0873847.1"/>
    </source>
</evidence>
<name>A0ABU5E3E7_9PROT</name>
<evidence type="ECO:0000256" key="4">
    <source>
        <dbReference type="ARBA" id="ARBA00022840"/>
    </source>
</evidence>
<dbReference type="PROSITE" id="PS00211">
    <property type="entry name" value="ABC_TRANSPORTER_1"/>
    <property type="match status" value="1"/>
</dbReference>
<dbReference type="InterPro" id="IPR017871">
    <property type="entry name" value="ABC_transporter-like_CS"/>
</dbReference>
<evidence type="ECO:0000256" key="5">
    <source>
        <dbReference type="ARBA" id="ARBA00022906"/>
    </source>
</evidence>
<evidence type="ECO:0000256" key="2">
    <source>
        <dbReference type="ARBA" id="ARBA00022448"/>
    </source>
</evidence>
<dbReference type="PANTHER" id="PTHR42734">
    <property type="entry name" value="METAL TRANSPORT SYSTEM ATP-BINDING PROTEIN TM_0124-RELATED"/>
    <property type="match status" value="1"/>
</dbReference>
<comment type="similarity">
    <text evidence="1">Belongs to the ABC transporter superfamily.</text>
</comment>
<keyword evidence="2" id="KW-0813">Transport</keyword>
<evidence type="ECO:0000256" key="6">
    <source>
        <dbReference type="ARBA" id="ARBA00023065"/>
    </source>
</evidence>
<accession>A0ABU5E3E7</accession>
<keyword evidence="5" id="KW-0864">Zinc transport</keyword>
<dbReference type="InterPro" id="IPR050153">
    <property type="entry name" value="Metal_Ion_Import_ABC"/>
</dbReference>
<dbReference type="InterPro" id="IPR027417">
    <property type="entry name" value="P-loop_NTPase"/>
</dbReference>
<dbReference type="PANTHER" id="PTHR42734:SF5">
    <property type="entry name" value="IRON TRANSPORT SYSTEM ATP-BINDING PROTEIN HI_0361-RELATED"/>
    <property type="match status" value="1"/>
</dbReference>
<dbReference type="InterPro" id="IPR003593">
    <property type="entry name" value="AAA+_ATPase"/>
</dbReference>
<gene>
    <name evidence="8" type="ORF">SMD31_18045</name>
</gene>
<dbReference type="InterPro" id="IPR003439">
    <property type="entry name" value="ABC_transporter-like_ATP-bd"/>
</dbReference>
<protein>
    <submittedName>
        <fullName evidence="8">ABC transporter ATP-binding protein</fullName>
    </submittedName>
</protein>
<dbReference type="Gene3D" id="3.40.50.300">
    <property type="entry name" value="P-loop containing nucleotide triphosphate hydrolases"/>
    <property type="match status" value="1"/>
</dbReference>
<keyword evidence="5" id="KW-0862">Zinc</keyword>
<evidence type="ECO:0000256" key="3">
    <source>
        <dbReference type="ARBA" id="ARBA00022741"/>
    </source>
</evidence>